<dbReference type="AlphaFoldDB" id="A0A7J6NMY6"/>
<dbReference type="OrthoDB" id="10484523at2759"/>
<gene>
    <name evidence="2" type="ORF">FOZ60_006837</name>
</gene>
<feature type="compositionally biased region" description="Polar residues" evidence="1">
    <location>
        <begin position="84"/>
        <end position="95"/>
    </location>
</feature>
<sequence>MGLIAGLEYLARLSEYARKCPIEDVITFDRSTRQKLSSMARQYTTMYNCSYSHAVLWVLKETPDPSNLATFMRNMREEDESKQPRTPTGCAQSRIRSMPHKRSREAKARHRAAYEVKRSRAAVSNAGIGESQAHDHVTDYSVESGSSTSDRPSEWERLWKIAESDSDSTCDSYVDGSGTEEATLPLCDRLESTFEEWSKIPLVRRLLEIPEVRSVADELELLRGTPAEENQESFKRLCTRATEAAIKTLEDFFGVQRDPRDCAEFHSEIWVSLMSLFEVKDTSFVKQMCTEGAPAGINIEIPSSNGLHPAAQDKTSGKIYRSDSDIPNYDTGIPHSEAIAEKLIRGEIQRNWMKQISDFPPGVQKTRIAVLPKKHGFEGEDAHLMDEGTTNGQIVPNGAITFCGAATDGSASGIDQGSAAAFADGPKIFWRVVGPVAALLLLIPAACGISFSWHKLCVGKDNSFGGFRIESKKDKITGQIQGVLRSGVLTHVTVESLIGRLLFCGQTCPVYRCGLAVLYAIDRVMERKKLRKIKCSEKLRGNLERWIEVLDSSFTRYVRAPEFGETPITQQWLAVADASIDAIGAALIPRVGSNGFYSRVTTDELQTAVDFAVVQALEGFKHTWSPVEKGQAGYLPDKCE</sequence>
<evidence type="ECO:0000256" key="1">
    <source>
        <dbReference type="SAM" id="MobiDB-lite"/>
    </source>
</evidence>
<reference evidence="2 3" key="1">
    <citation type="submission" date="2020-04" db="EMBL/GenBank/DDBJ databases">
        <title>Perkinsus olseni comparative genomics.</title>
        <authorList>
            <person name="Bogema D.R."/>
        </authorList>
    </citation>
    <scope>NUCLEOTIDE SEQUENCE [LARGE SCALE GENOMIC DNA]</scope>
    <source>
        <strain evidence="2">00978-12</strain>
    </source>
</reference>
<proteinExistence type="predicted"/>
<name>A0A7J6NMY6_PEROL</name>
<protein>
    <submittedName>
        <fullName evidence="2">Uncharacterized protein</fullName>
    </submittedName>
</protein>
<evidence type="ECO:0000313" key="3">
    <source>
        <dbReference type="Proteomes" id="UP000541610"/>
    </source>
</evidence>
<evidence type="ECO:0000313" key="2">
    <source>
        <dbReference type="EMBL" id="KAF4685148.1"/>
    </source>
</evidence>
<dbReference type="EMBL" id="JABANP010000276">
    <property type="protein sequence ID" value="KAF4685148.1"/>
    <property type="molecule type" value="Genomic_DNA"/>
</dbReference>
<accession>A0A7J6NMY6</accession>
<organism evidence="2 3">
    <name type="scientific">Perkinsus olseni</name>
    <name type="common">Perkinsus atlanticus</name>
    <dbReference type="NCBI Taxonomy" id="32597"/>
    <lineage>
        <taxon>Eukaryota</taxon>
        <taxon>Sar</taxon>
        <taxon>Alveolata</taxon>
        <taxon>Perkinsozoa</taxon>
        <taxon>Perkinsea</taxon>
        <taxon>Perkinsida</taxon>
        <taxon>Perkinsidae</taxon>
        <taxon>Perkinsus</taxon>
    </lineage>
</organism>
<feature type="compositionally biased region" description="Basic residues" evidence="1">
    <location>
        <begin position="97"/>
        <end position="111"/>
    </location>
</feature>
<dbReference type="Proteomes" id="UP000541610">
    <property type="component" value="Unassembled WGS sequence"/>
</dbReference>
<comment type="caution">
    <text evidence="2">The sequence shown here is derived from an EMBL/GenBank/DDBJ whole genome shotgun (WGS) entry which is preliminary data.</text>
</comment>
<feature type="region of interest" description="Disordered" evidence="1">
    <location>
        <begin position="76"/>
        <end position="116"/>
    </location>
</feature>